<dbReference type="HOGENOM" id="CLU_1880641_0_0_1"/>
<proteinExistence type="predicted"/>
<dbReference type="AlphaFoldDB" id="T1I5Z8"/>
<accession>T1I5Z8</accession>
<dbReference type="Proteomes" id="UP000015103">
    <property type="component" value="Unassembled WGS sequence"/>
</dbReference>
<protein>
    <submittedName>
        <fullName evidence="2">Uncharacterized protein</fullName>
    </submittedName>
</protein>
<keyword evidence="3" id="KW-1185">Reference proteome</keyword>
<feature type="compositionally biased region" description="Basic and acidic residues" evidence="1">
    <location>
        <begin position="88"/>
        <end position="105"/>
    </location>
</feature>
<evidence type="ECO:0000313" key="3">
    <source>
        <dbReference type="Proteomes" id="UP000015103"/>
    </source>
</evidence>
<feature type="compositionally biased region" description="Basic residues" evidence="1">
    <location>
        <begin position="62"/>
        <end position="82"/>
    </location>
</feature>
<feature type="region of interest" description="Disordered" evidence="1">
    <location>
        <begin position="51"/>
        <end position="110"/>
    </location>
</feature>
<dbReference type="VEuPathDB" id="VectorBase:RPRC011717"/>
<dbReference type="EMBL" id="ACPB03008320">
    <property type="status" value="NOT_ANNOTATED_CDS"/>
    <property type="molecule type" value="Genomic_DNA"/>
</dbReference>
<sequence>MNVVTSSGRCWIFWESGAHYRISLAIVTLTSSWGEDAMAHFVANIQPSLSEISHHDTPQHHGTPHRPPHQQPPKHHHHHHHTNNLGAAERRTSDPLYSDERRPSTENRGSILAVCTPFIETPFTPEPHGSDVNLGQ</sequence>
<evidence type="ECO:0000313" key="2">
    <source>
        <dbReference type="EnsemblMetazoa" id="RPRC011717-PA"/>
    </source>
</evidence>
<dbReference type="InParanoid" id="T1I5Z8"/>
<organism evidence="2 3">
    <name type="scientific">Rhodnius prolixus</name>
    <name type="common">Triatomid bug</name>
    <dbReference type="NCBI Taxonomy" id="13249"/>
    <lineage>
        <taxon>Eukaryota</taxon>
        <taxon>Metazoa</taxon>
        <taxon>Ecdysozoa</taxon>
        <taxon>Arthropoda</taxon>
        <taxon>Hexapoda</taxon>
        <taxon>Insecta</taxon>
        <taxon>Pterygota</taxon>
        <taxon>Neoptera</taxon>
        <taxon>Paraneoptera</taxon>
        <taxon>Hemiptera</taxon>
        <taxon>Heteroptera</taxon>
        <taxon>Panheteroptera</taxon>
        <taxon>Cimicomorpha</taxon>
        <taxon>Reduviidae</taxon>
        <taxon>Triatominae</taxon>
        <taxon>Rhodnius</taxon>
    </lineage>
</organism>
<evidence type="ECO:0000256" key="1">
    <source>
        <dbReference type="SAM" id="MobiDB-lite"/>
    </source>
</evidence>
<dbReference type="EnsemblMetazoa" id="RPRC011717-RA">
    <property type="protein sequence ID" value="RPRC011717-PA"/>
    <property type="gene ID" value="RPRC011717"/>
</dbReference>
<name>T1I5Z8_RHOPR</name>
<reference evidence="2" key="1">
    <citation type="submission" date="2015-05" db="UniProtKB">
        <authorList>
            <consortium name="EnsemblMetazoa"/>
        </authorList>
    </citation>
    <scope>IDENTIFICATION</scope>
</reference>